<evidence type="ECO:0000256" key="1">
    <source>
        <dbReference type="SAM" id="MobiDB-lite"/>
    </source>
</evidence>
<keyword evidence="3" id="KW-1185">Reference proteome</keyword>
<dbReference type="KEGG" id="pfj:MYCFIDRAFT_176567"/>
<evidence type="ECO:0000313" key="3">
    <source>
        <dbReference type="Proteomes" id="UP000016932"/>
    </source>
</evidence>
<dbReference type="HOGENOM" id="CLU_2997480_0_0_1"/>
<dbReference type="RefSeq" id="XP_007928498.1">
    <property type="nucleotide sequence ID" value="XM_007930307.1"/>
</dbReference>
<evidence type="ECO:0000313" key="2">
    <source>
        <dbReference type="EMBL" id="EME81268.1"/>
    </source>
</evidence>
<dbReference type="AlphaFoldDB" id="M3AVY5"/>
<sequence>MSMSKNEGIEESVYHVQVRHIKSYQDQAVRRYETTSSGSVRGQGQGVGRVRIPSSRH</sequence>
<dbReference type="GeneID" id="19333579"/>
<gene>
    <name evidence="2" type="ORF">MYCFIDRAFT_176567</name>
</gene>
<dbReference type="VEuPathDB" id="FungiDB:MYCFIDRAFT_176567"/>
<organism evidence="2 3">
    <name type="scientific">Pseudocercospora fijiensis (strain CIRAD86)</name>
    <name type="common">Black leaf streak disease fungus</name>
    <name type="synonym">Mycosphaerella fijiensis</name>
    <dbReference type="NCBI Taxonomy" id="383855"/>
    <lineage>
        <taxon>Eukaryota</taxon>
        <taxon>Fungi</taxon>
        <taxon>Dikarya</taxon>
        <taxon>Ascomycota</taxon>
        <taxon>Pezizomycotina</taxon>
        <taxon>Dothideomycetes</taxon>
        <taxon>Dothideomycetidae</taxon>
        <taxon>Mycosphaerellales</taxon>
        <taxon>Mycosphaerellaceae</taxon>
        <taxon>Pseudocercospora</taxon>
    </lineage>
</organism>
<protein>
    <submittedName>
        <fullName evidence="2">Uncharacterized protein</fullName>
    </submittedName>
</protein>
<proteinExistence type="predicted"/>
<feature type="region of interest" description="Disordered" evidence="1">
    <location>
        <begin position="32"/>
        <end position="57"/>
    </location>
</feature>
<accession>M3AVY5</accession>
<reference evidence="2 3" key="1">
    <citation type="journal article" date="2012" name="PLoS Pathog.">
        <title>Diverse lifestyles and strategies of plant pathogenesis encoded in the genomes of eighteen Dothideomycetes fungi.</title>
        <authorList>
            <person name="Ohm R.A."/>
            <person name="Feau N."/>
            <person name="Henrissat B."/>
            <person name="Schoch C.L."/>
            <person name="Horwitz B.A."/>
            <person name="Barry K.W."/>
            <person name="Condon B.J."/>
            <person name="Copeland A.C."/>
            <person name="Dhillon B."/>
            <person name="Glaser F."/>
            <person name="Hesse C.N."/>
            <person name="Kosti I."/>
            <person name="LaButti K."/>
            <person name="Lindquist E.A."/>
            <person name="Lucas S."/>
            <person name="Salamov A.A."/>
            <person name="Bradshaw R.E."/>
            <person name="Ciuffetti L."/>
            <person name="Hamelin R.C."/>
            <person name="Kema G.H.J."/>
            <person name="Lawrence C."/>
            <person name="Scott J.A."/>
            <person name="Spatafora J.W."/>
            <person name="Turgeon B.G."/>
            <person name="de Wit P.J.G.M."/>
            <person name="Zhong S."/>
            <person name="Goodwin S.B."/>
            <person name="Grigoriev I.V."/>
        </authorList>
    </citation>
    <scope>NUCLEOTIDE SEQUENCE [LARGE SCALE GENOMIC DNA]</scope>
    <source>
        <strain evidence="2 3">CIRAD86</strain>
    </source>
</reference>
<name>M3AVY5_PSEFD</name>
<dbReference type="Proteomes" id="UP000016932">
    <property type="component" value="Unassembled WGS sequence"/>
</dbReference>
<dbReference type="EMBL" id="KB446560">
    <property type="protein sequence ID" value="EME81268.1"/>
    <property type="molecule type" value="Genomic_DNA"/>
</dbReference>